<accession>A0A2I0ASY8</accession>
<dbReference type="InterPro" id="IPR011990">
    <property type="entry name" value="TPR-like_helical_dom_sf"/>
</dbReference>
<feature type="repeat" description="PPR" evidence="2">
    <location>
        <begin position="557"/>
        <end position="591"/>
    </location>
</feature>
<reference evidence="3 4" key="1">
    <citation type="journal article" date="2017" name="Nature">
        <title>The Apostasia genome and the evolution of orchids.</title>
        <authorList>
            <person name="Zhang G.Q."/>
            <person name="Liu K.W."/>
            <person name="Li Z."/>
            <person name="Lohaus R."/>
            <person name="Hsiao Y.Y."/>
            <person name="Niu S.C."/>
            <person name="Wang J.Y."/>
            <person name="Lin Y.C."/>
            <person name="Xu Q."/>
            <person name="Chen L.J."/>
            <person name="Yoshida K."/>
            <person name="Fujiwara S."/>
            <person name="Wang Z.W."/>
            <person name="Zhang Y.Q."/>
            <person name="Mitsuda N."/>
            <person name="Wang M."/>
            <person name="Liu G.H."/>
            <person name="Pecoraro L."/>
            <person name="Huang H.X."/>
            <person name="Xiao X.J."/>
            <person name="Lin M."/>
            <person name="Wu X.Y."/>
            <person name="Wu W.L."/>
            <person name="Chen Y.Y."/>
            <person name="Chang S.B."/>
            <person name="Sakamoto S."/>
            <person name="Ohme-Takagi M."/>
            <person name="Yagi M."/>
            <person name="Zeng S.J."/>
            <person name="Shen C.Y."/>
            <person name="Yeh C.M."/>
            <person name="Luo Y.B."/>
            <person name="Tsai W.C."/>
            <person name="Van de Peer Y."/>
            <person name="Liu Z.J."/>
        </authorList>
    </citation>
    <scope>NUCLEOTIDE SEQUENCE [LARGE SCALE GENOMIC DNA]</scope>
    <source>
        <strain evidence="4">cv. Shenzhen</strain>
        <tissue evidence="3">Stem</tissue>
    </source>
</reference>
<evidence type="ECO:0000313" key="3">
    <source>
        <dbReference type="EMBL" id="PKA58668.1"/>
    </source>
</evidence>
<proteinExistence type="predicted"/>
<keyword evidence="3" id="KW-0808">Transferase</keyword>
<evidence type="ECO:0000256" key="1">
    <source>
        <dbReference type="ARBA" id="ARBA00022737"/>
    </source>
</evidence>
<sequence length="675" mass="75643">MAICYNLCISVGLLLWAMRPYFRKFSLLPLRNLPTNRRLCSCVTTMRNAWKALFPRISGNLRAIAAQRLQVRPPSSFVYSLVSDGAAWNHKCRCYSSAAAIEQKGDELALVAEIFSKPIGADEIQAELESCGVSLSRESAYLVLQNLEGRPEIAKKFFDWVAERESQVLRSKSYNLMLGILGDKGNSGEFWDLVEIMKKKGFGISKETCLKLSASVKKAENGDDFGSFLKELYLRNCFQQDGRICLKICKMCNEEEDSTTIHKKLLDLGNNLSSELIASVVERLSSNPKKALVFFNWIRDQKSFKIDGPAYNAMAKVLGREDCVQEFWELLHLMSLSGYGMEKDVYFTVLGRFLNRKMVTAAVNLYEFAMNGSRKPPASDFLYLLKKLAVSKDLDTPLITRVVRIFINDGNAVKKLTFDGVLKSLRSVGRLGECDNVLKAMEEGGFVADGAVHTKVVVGLCDAGKLDKACEYVKDLEKNGRDPELKTWASLVQNQALDGELDHAISCFHEMVEKKGCGNRACSSFEALVNGLCKNNRYEDAFKITKEMVTKKKFQPWHSSYKFLIESLVTQGSLKEAMNLLGLMKAQGFPPYVEPFFGHFSKSGTAADALSFLKSMTVKEFPSRSVFLRLFRVLLEAGRHEVAHDILSKSPGSVHNHVDVLDLFFSMKPNEAVLV</sequence>
<feature type="repeat" description="PPR" evidence="2">
    <location>
        <begin position="449"/>
        <end position="483"/>
    </location>
</feature>
<dbReference type="PANTHER" id="PTHR47003:SF3">
    <property type="entry name" value="SMALL RIBOSOMAL SUBUNIT PROTEIN MS81 (RPPR8)"/>
    <property type="match status" value="1"/>
</dbReference>
<dbReference type="PROSITE" id="PS51375">
    <property type="entry name" value="PPR"/>
    <property type="match status" value="3"/>
</dbReference>
<dbReference type="AlphaFoldDB" id="A0A2I0ASY8"/>
<protein>
    <submittedName>
        <fullName evidence="3">Pentatricopeptide repeat-containing protein</fullName>
        <ecNumber evidence="3">2.1.1.204</ecNumber>
    </submittedName>
</protein>
<dbReference type="InterPro" id="IPR044578">
    <property type="entry name" value="BIR6-like"/>
</dbReference>
<gene>
    <name evidence="3" type="ORF">AXF42_Ash008955</name>
</gene>
<dbReference type="PANTHER" id="PTHR47003">
    <property type="entry name" value="OS01G0970900 PROTEIN"/>
    <property type="match status" value="1"/>
</dbReference>
<dbReference type="Proteomes" id="UP000236161">
    <property type="component" value="Unassembled WGS sequence"/>
</dbReference>
<dbReference type="Pfam" id="PF01535">
    <property type="entry name" value="PPR"/>
    <property type="match status" value="6"/>
</dbReference>
<dbReference type="GO" id="GO:0032259">
    <property type="term" value="P:methylation"/>
    <property type="evidence" value="ECO:0007669"/>
    <property type="project" value="UniProtKB-KW"/>
</dbReference>
<dbReference type="NCBIfam" id="TIGR00756">
    <property type="entry name" value="PPR"/>
    <property type="match status" value="1"/>
</dbReference>
<dbReference type="EC" id="2.1.1.204" evidence="3"/>
<keyword evidence="1" id="KW-0677">Repeat</keyword>
<dbReference type="InterPro" id="IPR002885">
    <property type="entry name" value="PPR_rpt"/>
</dbReference>
<evidence type="ECO:0000313" key="4">
    <source>
        <dbReference type="Proteomes" id="UP000236161"/>
    </source>
</evidence>
<keyword evidence="4" id="KW-1185">Reference proteome</keyword>
<keyword evidence="3" id="KW-0489">Methyltransferase</keyword>
<dbReference type="GO" id="GO:0008380">
    <property type="term" value="P:RNA splicing"/>
    <property type="evidence" value="ECO:0007669"/>
    <property type="project" value="InterPro"/>
</dbReference>
<dbReference type="GO" id="GO:0008168">
    <property type="term" value="F:methyltransferase activity"/>
    <property type="evidence" value="ECO:0007669"/>
    <property type="project" value="UniProtKB-KW"/>
</dbReference>
<name>A0A2I0ASY8_9ASPA</name>
<dbReference type="EMBL" id="KZ451951">
    <property type="protein sequence ID" value="PKA58668.1"/>
    <property type="molecule type" value="Genomic_DNA"/>
</dbReference>
<dbReference type="Gene3D" id="1.25.40.10">
    <property type="entry name" value="Tetratricopeptide repeat domain"/>
    <property type="match status" value="3"/>
</dbReference>
<evidence type="ECO:0000256" key="2">
    <source>
        <dbReference type="PROSITE-ProRule" id="PRU00708"/>
    </source>
</evidence>
<dbReference type="OrthoDB" id="777957at2759"/>
<feature type="repeat" description="PPR" evidence="2">
    <location>
        <begin position="521"/>
        <end position="556"/>
    </location>
</feature>
<organism evidence="3 4">
    <name type="scientific">Apostasia shenzhenica</name>
    <dbReference type="NCBI Taxonomy" id="1088818"/>
    <lineage>
        <taxon>Eukaryota</taxon>
        <taxon>Viridiplantae</taxon>
        <taxon>Streptophyta</taxon>
        <taxon>Embryophyta</taxon>
        <taxon>Tracheophyta</taxon>
        <taxon>Spermatophyta</taxon>
        <taxon>Magnoliopsida</taxon>
        <taxon>Liliopsida</taxon>
        <taxon>Asparagales</taxon>
        <taxon>Orchidaceae</taxon>
        <taxon>Apostasioideae</taxon>
        <taxon>Apostasia</taxon>
    </lineage>
</organism>